<dbReference type="Proteomes" id="UP000009047">
    <property type="component" value="Chromosome"/>
</dbReference>
<dbReference type="AlphaFoldDB" id="E1QH40"/>
<name>E1QH40_DESB2</name>
<accession>E1QH40</accession>
<dbReference type="EMBL" id="CP002085">
    <property type="protein sequence ID" value="ADK84883.1"/>
    <property type="molecule type" value="Genomic_DNA"/>
</dbReference>
<evidence type="ECO:0000256" key="1">
    <source>
        <dbReference type="SAM" id="MobiDB-lite"/>
    </source>
</evidence>
<sequence>MKLGLAKLFFIVAIAAISLASTGCAYLKIQREARDPLRGPVMSIDAATEMPTVIDKRTWEEGTWEAPNYNVRIFAPEITSQLRADLAATKLFADLPSASVSNDESAPLSLKVVVNAFGIEEAGSNAYRVPQVLANGALLPVYAATNVATKGQVDMGGYVMPSTNIVTSLQADVFLIDKGQTLLIVKRSYQTRIKLGAVSQRELFEGGDGFGYYGVAVGKAQGAKAIADLADMIARDPSWKLVPEYRRIAMAQRVARQKNTLQAKADAAIELLSLVRPVTYTASEVKLLHDELFDDEVRANLFNQYRARILGFDDAEEMPASQRLTPEQVRRLLDDTSLFTDMAIDEMDRTILEFAASAMLPPLRSKTKQGPGARSAATAESADATRIRGQVADALVQKLKGDPLLQSMMLEIADKAIGRQWPAMKDMLVQLDSPAVKNYLTTRQ</sequence>
<evidence type="ECO:0000313" key="3">
    <source>
        <dbReference type="Proteomes" id="UP000009047"/>
    </source>
</evidence>
<proteinExistence type="predicted"/>
<gene>
    <name evidence="2" type="ordered locus">Deba_1515</name>
</gene>
<organism evidence="2 3">
    <name type="scientific">Desulfarculus baarsii (strain ATCC 33931 / DSM 2075 / LMG 7858 / VKM B-1802 / 2st14)</name>
    <dbReference type="NCBI Taxonomy" id="644282"/>
    <lineage>
        <taxon>Bacteria</taxon>
        <taxon>Pseudomonadati</taxon>
        <taxon>Thermodesulfobacteriota</taxon>
        <taxon>Desulfarculia</taxon>
        <taxon>Desulfarculales</taxon>
        <taxon>Desulfarculaceae</taxon>
        <taxon>Desulfarculus</taxon>
    </lineage>
</organism>
<dbReference type="HOGENOM" id="CLU_616391_0_0_7"/>
<feature type="compositionally biased region" description="Low complexity" evidence="1">
    <location>
        <begin position="373"/>
        <end position="383"/>
    </location>
</feature>
<dbReference type="KEGG" id="dbr:Deba_1515"/>
<dbReference type="STRING" id="644282.Deba_1515"/>
<dbReference type="PROSITE" id="PS51257">
    <property type="entry name" value="PROKAR_LIPOPROTEIN"/>
    <property type="match status" value="1"/>
</dbReference>
<reference evidence="2 3" key="1">
    <citation type="journal article" date="2010" name="Stand. Genomic Sci.">
        <title>Complete genome sequence of Desulfarculus baarsii type strain (2st14).</title>
        <authorList>
            <person name="Sun H."/>
            <person name="Spring S."/>
            <person name="Lapidus A."/>
            <person name="Davenport K."/>
            <person name="Del Rio T.G."/>
            <person name="Tice H."/>
            <person name="Nolan M."/>
            <person name="Copeland A."/>
            <person name="Cheng J.F."/>
            <person name="Lucas S."/>
            <person name="Tapia R."/>
            <person name="Goodwin L."/>
            <person name="Pitluck S."/>
            <person name="Ivanova N."/>
            <person name="Pagani I."/>
            <person name="Mavromatis K."/>
            <person name="Ovchinnikova G."/>
            <person name="Pati A."/>
            <person name="Chen A."/>
            <person name="Palaniappan K."/>
            <person name="Hauser L."/>
            <person name="Chang Y.J."/>
            <person name="Jeffries C.D."/>
            <person name="Detter J.C."/>
            <person name="Han C."/>
            <person name="Rohde M."/>
            <person name="Brambilla E."/>
            <person name="Goker M."/>
            <person name="Woyke T."/>
            <person name="Bristow J."/>
            <person name="Eisen J.A."/>
            <person name="Markowitz V."/>
            <person name="Hugenholtz P."/>
            <person name="Kyrpides N.C."/>
            <person name="Klenk H.P."/>
            <person name="Land M."/>
        </authorList>
    </citation>
    <scope>NUCLEOTIDE SEQUENCE [LARGE SCALE GENOMIC DNA]</scope>
    <source>
        <strain evidence="3">ATCC 33931 / DSM 2075 / LMG 7858 / VKM B-1802 / 2st14</strain>
    </source>
</reference>
<protein>
    <recommendedName>
        <fullName evidence="4">Lipoprotein</fullName>
    </recommendedName>
</protein>
<evidence type="ECO:0000313" key="2">
    <source>
        <dbReference type="EMBL" id="ADK84883.1"/>
    </source>
</evidence>
<feature type="region of interest" description="Disordered" evidence="1">
    <location>
        <begin position="363"/>
        <end position="383"/>
    </location>
</feature>
<evidence type="ECO:0008006" key="4">
    <source>
        <dbReference type="Google" id="ProtNLM"/>
    </source>
</evidence>
<keyword evidence="3" id="KW-1185">Reference proteome</keyword>